<name>A0AAP0BLJ8_9ASPA</name>
<reference evidence="1 2" key="1">
    <citation type="journal article" date="2022" name="Nat. Plants">
        <title>Genomes of leafy and leafless Platanthera orchids illuminate the evolution of mycoheterotrophy.</title>
        <authorList>
            <person name="Li M.H."/>
            <person name="Liu K.W."/>
            <person name="Li Z."/>
            <person name="Lu H.C."/>
            <person name="Ye Q.L."/>
            <person name="Zhang D."/>
            <person name="Wang J.Y."/>
            <person name="Li Y.F."/>
            <person name="Zhong Z.M."/>
            <person name="Liu X."/>
            <person name="Yu X."/>
            <person name="Liu D.K."/>
            <person name="Tu X.D."/>
            <person name="Liu B."/>
            <person name="Hao Y."/>
            <person name="Liao X.Y."/>
            <person name="Jiang Y.T."/>
            <person name="Sun W.H."/>
            <person name="Chen J."/>
            <person name="Chen Y.Q."/>
            <person name="Ai Y."/>
            <person name="Zhai J.W."/>
            <person name="Wu S.S."/>
            <person name="Zhou Z."/>
            <person name="Hsiao Y.Y."/>
            <person name="Wu W.L."/>
            <person name="Chen Y.Y."/>
            <person name="Lin Y.F."/>
            <person name="Hsu J.L."/>
            <person name="Li C.Y."/>
            <person name="Wang Z.W."/>
            <person name="Zhao X."/>
            <person name="Zhong W.Y."/>
            <person name="Ma X.K."/>
            <person name="Ma L."/>
            <person name="Huang J."/>
            <person name="Chen G.Z."/>
            <person name="Huang M.Z."/>
            <person name="Huang L."/>
            <person name="Peng D.H."/>
            <person name="Luo Y.B."/>
            <person name="Zou S.Q."/>
            <person name="Chen S.P."/>
            <person name="Lan S."/>
            <person name="Tsai W.C."/>
            <person name="Van de Peer Y."/>
            <person name="Liu Z.J."/>
        </authorList>
    </citation>
    <scope>NUCLEOTIDE SEQUENCE [LARGE SCALE GENOMIC DNA]</scope>
    <source>
        <strain evidence="1">Lor287</strain>
    </source>
</reference>
<protein>
    <submittedName>
        <fullName evidence="1">Uncharacterized protein</fullName>
    </submittedName>
</protein>
<evidence type="ECO:0000313" key="1">
    <source>
        <dbReference type="EMBL" id="KAK8944180.1"/>
    </source>
</evidence>
<proteinExistence type="predicted"/>
<evidence type="ECO:0000313" key="2">
    <source>
        <dbReference type="Proteomes" id="UP001418222"/>
    </source>
</evidence>
<keyword evidence="2" id="KW-1185">Reference proteome</keyword>
<gene>
    <name evidence="1" type="ORF">KSP39_PZI008401</name>
</gene>
<accession>A0AAP0BLJ8</accession>
<comment type="caution">
    <text evidence="1">The sequence shown here is derived from an EMBL/GenBank/DDBJ whole genome shotgun (WGS) entry which is preliminary data.</text>
</comment>
<sequence>MHIDHRACGEYQSKSTFDGKIFGSDFLIMNMVTIINEGSEMMRALRKSIRHKSQLCGAHLLYSLLIDVENSYLKISPFDDMNRRLDAAGKNEKHQPSEYSTQ</sequence>
<dbReference type="AlphaFoldDB" id="A0AAP0BLJ8"/>
<dbReference type="Proteomes" id="UP001418222">
    <property type="component" value="Unassembled WGS sequence"/>
</dbReference>
<dbReference type="EMBL" id="JBBWWQ010000006">
    <property type="protein sequence ID" value="KAK8944180.1"/>
    <property type="molecule type" value="Genomic_DNA"/>
</dbReference>
<organism evidence="1 2">
    <name type="scientific">Platanthera zijinensis</name>
    <dbReference type="NCBI Taxonomy" id="2320716"/>
    <lineage>
        <taxon>Eukaryota</taxon>
        <taxon>Viridiplantae</taxon>
        <taxon>Streptophyta</taxon>
        <taxon>Embryophyta</taxon>
        <taxon>Tracheophyta</taxon>
        <taxon>Spermatophyta</taxon>
        <taxon>Magnoliopsida</taxon>
        <taxon>Liliopsida</taxon>
        <taxon>Asparagales</taxon>
        <taxon>Orchidaceae</taxon>
        <taxon>Orchidoideae</taxon>
        <taxon>Orchideae</taxon>
        <taxon>Orchidinae</taxon>
        <taxon>Platanthera</taxon>
    </lineage>
</organism>